<reference evidence="1 2" key="1">
    <citation type="journal article" date="2018" name="Nat. Biotechnol.">
        <title>A standardized bacterial taxonomy based on genome phylogeny substantially revises the tree of life.</title>
        <authorList>
            <person name="Parks D.H."/>
            <person name="Chuvochina M."/>
            <person name="Waite D.W."/>
            <person name="Rinke C."/>
            <person name="Skarshewski A."/>
            <person name="Chaumeil P.A."/>
            <person name="Hugenholtz P."/>
        </authorList>
    </citation>
    <scope>NUCLEOTIDE SEQUENCE [LARGE SCALE GENOMIC DNA]</scope>
    <source>
        <strain evidence="1">UBA10227</strain>
    </source>
</reference>
<accession>A0A3D6BV61</accession>
<gene>
    <name evidence="1" type="ORF">DHV22_16565</name>
</gene>
<name>A0A3D6BV61_9FLAO</name>
<dbReference type="EMBL" id="DPRK01000268">
    <property type="protein sequence ID" value="HCY83092.1"/>
    <property type="molecule type" value="Genomic_DNA"/>
</dbReference>
<organism evidence="1 2">
    <name type="scientific">Xanthomarina gelatinilytica</name>
    <dbReference type="NCBI Taxonomy" id="1137281"/>
    <lineage>
        <taxon>Bacteria</taxon>
        <taxon>Pseudomonadati</taxon>
        <taxon>Bacteroidota</taxon>
        <taxon>Flavobacteriia</taxon>
        <taxon>Flavobacteriales</taxon>
        <taxon>Flavobacteriaceae</taxon>
        <taxon>Xanthomarina</taxon>
    </lineage>
</organism>
<dbReference type="Proteomes" id="UP000263268">
    <property type="component" value="Unassembled WGS sequence"/>
</dbReference>
<evidence type="ECO:0000313" key="1">
    <source>
        <dbReference type="EMBL" id="HCY83092.1"/>
    </source>
</evidence>
<comment type="caution">
    <text evidence="1">The sequence shown here is derived from an EMBL/GenBank/DDBJ whole genome shotgun (WGS) entry which is preliminary data.</text>
</comment>
<proteinExistence type="predicted"/>
<protein>
    <submittedName>
        <fullName evidence="1">Uncharacterized protein</fullName>
    </submittedName>
</protein>
<sequence length="178" mass="20928">MTNHYNIQIIQTQTDFKLTYRDNKFRKLEHLRGTLDNAMLHQLGRIIPRTETNIESFAMAYKDKVTYTKIQQEKSLYTLFLDEWTSFFETFTGLPPKFTGMDGKSLKMIITYLKKIAGSENEALQLWKIILNKWHTVKQFHQDNTDLKYINSKLNIILHEIKQQGNTYSKGTNGSVEL</sequence>
<dbReference type="AlphaFoldDB" id="A0A3D6BV61"/>
<evidence type="ECO:0000313" key="2">
    <source>
        <dbReference type="Proteomes" id="UP000263268"/>
    </source>
</evidence>